<proteinExistence type="predicted"/>
<reference evidence="2 5" key="2">
    <citation type="submission" date="2018-03" db="EMBL/GenBank/DDBJ databases">
        <title>The uncultured portion of the human microbiome is neutrally assembled.</title>
        <authorList>
            <person name="Jeraldo P."/>
            <person name="Boardman L."/>
            <person name="White B.A."/>
            <person name="Nelson H."/>
            <person name="Goldenfeld N."/>
            <person name="Chia N."/>
        </authorList>
    </citation>
    <scope>NUCLEOTIDE SEQUENCE [LARGE SCALE GENOMIC DNA]</scope>
    <source>
        <strain evidence="2">CIM:MAG 903</strain>
    </source>
</reference>
<keyword evidence="4" id="KW-1185">Reference proteome</keyword>
<evidence type="ECO:0000256" key="1">
    <source>
        <dbReference type="SAM" id="Phobius"/>
    </source>
</evidence>
<dbReference type="STRING" id="1529.SAMN04487885_101140"/>
<feature type="transmembrane region" description="Helical" evidence="1">
    <location>
        <begin position="12"/>
        <end position="35"/>
    </location>
</feature>
<organism evidence="3 4">
    <name type="scientific">Clostridium cadaveris</name>
    <dbReference type="NCBI Taxonomy" id="1529"/>
    <lineage>
        <taxon>Bacteria</taxon>
        <taxon>Bacillati</taxon>
        <taxon>Bacillota</taxon>
        <taxon>Clostridia</taxon>
        <taxon>Eubacteriales</taxon>
        <taxon>Clostridiaceae</taxon>
        <taxon>Clostridium</taxon>
    </lineage>
</organism>
<evidence type="ECO:0000313" key="5">
    <source>
        <dbReference type="Proteomes" id="UP000246114"/>
    </source>
</evidence>
<dbReference type="GeneID" id="90544791"/>
<evidence type="ECO:0000313" key="4">
    <source>
        <dbReference type="Proteomes" id="UP000182135"/>
    </source>
</evidence>
<dbReference type="AlphaFoldDB" id="A0A1I2JAA8"/>
<keyword evidence="1" id="KW-0812">Transmembrane</keyword>
<keyword evidence="1" id="KW-1133">Transmembrane helix</keyword>
<dbReference type="EMBL" id="QAMZ01000045">
    <property type="protein sequence ID" value="PWL52730.1"/>
    <property type="molecule type" value="Genomic_DNA"/>
</dbReference>
<dbReference type="EMBL" id="FOOE01000001">
    <property type="protein sequence ID" value="SFF49846.1"/>
    <property type="molecule type" value="Genomic_DNA"/>
</dbReference>
<gene>
    <name evidence="2" type="ORF">DBY38_09515</name>
    <name evidence="3" type="ORF">SAMN04487885_101140</name>
</gene>
<dbReference type="Proteomes" id="UP000246114">
    <property type="component" value="Unassembled WGS sequence"/>
</dbReference>
<protein>
    <recommendedName>
        <fullName evidence="6">Prepilin-type N-terminal cleavage/methylation domain-containing protein</fullName>
    </recommendedName>
</protein>
<accession>A0A1I2JAA8</accession>
<evidence type="ECO:0000313" key="2">
    <source>
        <dbReference type="EMBL" id="PWL52730.1"/>
    </source>
</evidence>
<dbReference type="RefSeq" id="WP_027638350.1">
    <property type="nucleotide sequence ID" value="NZ_BAAACD010000029.1"/>
</dbReference>
<evidence type="ECO:0000313" key="3">
    <source>
        <dbReference type="EMBL" id="SFF49846.1"/>
    </source>
</evidence>
<evidence type="ECO:0008006" key="6">
    <source>
        <dbReference type="Google" id="ProtNLM"/>
    </source>
</evidence>
<dbReference type="Proteomes" id="UP000182135">
    <property type="component" value="Unassembled WGS sequence"/>
</dbReference>
<reference evidence="3 4" key="1">
    <citation type="submission" date="2016-10" db="EMBL/GenBank/DDBJ databases">
        <authorList>
            <person name="de Groot N.N."/>
        </authorList>
    </citation>
    <scope>NUCLEOTIDE SEQUENCE [LARGE SCALE GENOMIC DNA]</scope>
    <source>
        <strain evidence="3 4">NLAE-zl-G419</strain>
    </source>
</reference>
<sequence>MKKKGMSLVEPLITIAVFSILVYCIYSLFSFNIIWNKRKDDKITEIFWLESVKNELLYNCSESELKRNDNEKLYINETYMDIKDIEQEEKIINLFSTTKQGNKYLEINVENYETDGYIKIIYKMKGNAIEKQGQWIKEI</sequence>
<name>A0A1I2JAA8_9CLOT</name>
<keyword evidence="1" id="KW-0472">Membrane</keyword>